<sequence>MFKRKKEELEETNDVLIVFDDEAKTSDIQRITDIDTESVTVVGMYKVPSRDCVVTNSSEGRNFFYRAPSQSVTETKRLAQLEKNLVLTQITKYKPPVEDTGIDFTKIGLMVLLGVAIFGFVLTSCGSGA</sequence>
<feature type="transmembrane region" description="Helical" evidence="1">
    <location>
        <begin position="104"/>
        <end position="123"/>
    </location>
</feature>
<keyword evidence="1" id="KW-1133">Transmembrane helix</keyword>
<evidence type="ECO:0000256" key="1">
    <source>
        <dbReference type="SAM" id="Phobius"/>
    </source>
</evidence>
<keyword evidence="3" id="KW-1185">Reference proteome</keyword>
<organism evidence="2 3">
    <name type="scientific">Anaerobacillus arseniciselenatis</name>
    <dbReference type="NCBI Taxonomy" id="85682"/>
    <lineage>
        <taxon>Bacteria</taxon>
        <taxon>Bacillati</taxon>
        <taxon>Bacillota</taxon>
        <taxon>Bacilli</taxon>
        <taxon>Bacillales</taxon>
        <taxon>Bacillaceae</taxon>
        <taxon>Anaerobacillus</taxon>
    </lineage>
</organism>
<accession>A0A1S2L5K3</accession>
<evidence type="ECO:0000313" key="2">
    <source>
        <dbReference type="EMBL" id="OIJ07626.1"/>
    </source>
</evidence>
<dbReference type="AlphaFoldDB" id="A0A1S2L5K3"/>
<evidence type="ECO:0000313" key="3">
    <source>
        <dbReference type="Proteomes" id="UP000180098"/>
    </source>
</evidence>
<keyword evidence="1" id="KW-0812">Transmembrane</keyword>
<dbReference type="Proteomes" id="UP000180098">
    <property type="component" value="Unassembled WGS sequence"/>
</dbReference>
<dbReference type="EMBL" id="MLQQ01000058">
    <property type="protein sequence ID" value="OIJ07626.1"/>
    <property type="molecule type" value="Genomic_DNA"/>
</dbReference>
<keyword evidence="1" id="KW-0472">Membrane</keyword>
<comment type="caution">
    <text evidence="2">The sequence shown here is derived from an EMBL/GenBank/DDBJ whole genome shotgun (WGS) entry which is preliminary data.</text>
</comment>
<gene>
    <name evidence="2" type="ORF">BKP35_18230</name>
</gene>
<dbReference type="RefSeq" id="WP_071314814.1">
    <property type="nucleotide sequence ID" value="NZ_MLQQ01000058.1"/>
</dbReference>
<reference evidence="2 3" key="1">
    <citation type="submission" date="2016-10" db="EMBL/GenBank/DDBJ databases">
        <title>Draft genome sequences of four alkaliphilic bacteria belonging to the Anaerobacillus genus.</title>
        <authorList>
            <person name="Bassil N.M."/>
            <person name="Lloyd J.R."/>
        </authorList>
    </citation>
    <scope>NUCLEOTIDE SEQUENCE [LARGE SCALE GENOMIC DNA]</scope>
    <source>
        <strain evidence="2 3">DSM 15340</strain>
    </source>
</reference>
<proteinExistence type="predicted"/>
<dbReference type="OrthoDB" id="2902592at2"/>
<protein>
    <submittedName>
        <fullName evidence="2">Uncharacterized protein</fullName>
    </submittedName>
</protein>
<name>A0A1S2L5K3_9BACI</name>